<feature type="binding site" evidence="7">
    <location>
        <begin position="470"/>
        <end position="473"/>
    </location>
    <ligand>
        <name>deamido-NAD(+)</name>
        <dbReference type="ChEBI" id="CHEBI:58437"/>
        <note>ligand shared between two neighboring subunits</note>
    </ligand>
</feature>
<feature type="binding site" evidence="7">
    <location>
        <position position="465"/>
    </location>
    <ligand>
        <name>deamido-NAD(+)</name>
        <dbReference type="ChEBI" id="CHEBI:58437"/>
        <note>ligand shared between two neighboring subunits</note>
    </ligand>
</feature>
<evidence type="ECO:0000313" key="11">
    <source>
        <dbReference type="EMBL" id="SDB21208.1"/>
    </source>
</evidence>
<proteinExistence type="inferred from homology"/>
<evidence type="ECO:0000256" key="8">
    <source>
        <dbReference type="PIRNR" id="PIRNR006630"/>
    </source>
</evidence>
<dbReference type="AlphaFoldDB" id="A0A1G6BKU0"/>
<dbReference type="PANTHER" id="PTHR23090">
    <property type="entry name" value="NH 3 /GLUTAMINE-DEPENDENT NAD + SYNTHETASE"/>
    <property type="match status" value="1"/>
</dbReference>
<dbReference type="Pfam" id="PF02540">
    <property type="entry name" value="NAD_synthase"/>
    <property type="match status" value="1"/>
</dbReference>
<feature type="binding site" evidence="7">
    <location>
        <begin position="350"/>
        <end position="357"/>
    </location>
    <ligand>
        <name>ATP</name>
        <dbReference type="ChEBI" id="CHEBI:30616"/>
    </ligand>
</feature>
<dbReference type="InterPro" id="IPR014445">
    <property type="entry name" value="Gln-dep_NAD_synthase"/>
</dbReference>
<organism evidence="11 12">
    <name type="scientific">Eubacterium oxidoreducens</name>
    <dbReference type="NCBI Taxonomy" id="1732"/>
    <lineage>
        <taxon>Bacteria</taxon>
        <taxon>Bacillati</taxon>
        <taxon>Bacillota</taxon>
        <taxon>Clostridia</taxon>
        <taxon>Eubacteriales</taxon>
        <taxon>Eubacteriaceae</taxon>
        <taxon>Eubacterium</taxon>
    </lineage>
</organism>
<dbReference type="GO" id="GO:0005524">
    <property type="term" value="F:ATP binding"/>
    <property type="evidence" value="ECO:0007669"/>
    <property type="project" value="UniProtKB-UniRule"/>
</dbReference>
<comment type="similarity">
    <text evidence="9">Belongs to the NAD synthetase family.</text>
</comment>
<dbReference type="Pfam" id="PF00795">
    <property type="entry name" value="CN_hydrolase"/>
    <property type="match status" value="1"/>
</dbReference>
<comment type="pathway">
    <text evidence="1 7 8">Cofactor biosynthesis; NAD(+) biosynthesis; NAD(+) from deamido-NAD(+) (L-Gln route): step 1/1.</text>
</comment>
<name>A0A1G6BKU0_EUBOX</name>
<feature type="active site" description="For glutaminase activity" evidence="7">
    <location>
        <position position="115"/>
    </location>
</feature>
<dbReference type="CDD" id="cd07570">
    <property type="entry name" value="GAT_Gln-NAD-synth"/>
    <property type="match status" value="1"/>
</dbReference>
<feature type="domain" description="CN hydrolase" evidence="10">
    <location>
        <begin position="6"/>
        <end position="269"/>
    </location>
</feature>
<accession>A0A1G6BKU0</accession>
<keyword evidence="6 7" id="KW-0520">NAD</keyword>
<dbReference type="SUPFAM" id="SSF56317">
    <property type="entry name" value="Carbon-nitrogen hydrolase"/>
    <property type="match status" value="1"/>
</dbReference>
<dbReference type="PIRSF" id="PIRSF006630">
    <property type="entry name" value="NADS_GAT"/>
    <property type="match status" value="1"/>
</dbReference>
<dbReference type="InterPro" id="IPR003694">
    <property type="entry name" value="NAD_synthase"/>
</dbReference>
<feature type="binding site" evidence="7">
    <location>
        <position position="436"/>
    </location>
    <ligand>
        <name>deamido-NAD(+)</name>
        <dbReference type="ChEBI" id="CHEBI:58437"/>
        <note>ligand shared between two neighboring subunits</note>
    </ligand>
</feature>
<evidence type="ECO:0000256" key="6">
    <source>
        <dbReference type="ARBA" id="ARBA00023027"/>
    </source>
</evidence>
<dbReference type="Proteomes" id="UP000199228">
    <property type="component" value="Unassembled WGS sequence"/>
</dbReference>
<evidence type="ECO:0000313" key="12">
    <source>
        <dbReference type="Proteomes" id="UP000199228"/>
    </source>
</evidence>
<evidence type="ECO:0000256" key="9">
    <source>
        <dbReference type="RuleBase" id="RU003811"/>
    </source>
</evidence>
<dbReference type="UniPathway" id="UPA00253">
    <property type="reaction ID" value="UER00334"/>
</dbReference>
<comment type="catalytic activity">
    <reaction evidence="7 8">
        <text>deamido-NAD(+) + L-glutamine + ATP + H2O = L-glutamate + AMP + diphosphate + NAD(+) + H(+)</text>
        <dbReference type="Rhea" id="RHEA:24384"/>
        <dbReference type="ChEBI" id="CHEBI:15377"/>
        <dbReference type="ChEBI" id="CHEBI:15378"/>
        <dbReference type="ChEBI" id="CHEBI:29985"/>
        <dbReference type="ChEBI" id="CHEBI:30616"/>
        <dbReference type="ChEBI" id="CHEBI:33019"/>
        <dbReference type="ChEBI" id="CHEBI:57540"/>
        <dbReference type="ChEBI" id="CHEBI:58359"/>
        <dbReference type="ChEBI" id="CHEBI:58437"/>
        <dbReference type="ChEBI" id="CHEBI:456215"/>
        <dbReference type="EC" id="6.3.5.1"/>
    </reaction>
</comment>
<feature type="active site" description="Nucleophile; for glutaminase activity" evidence="7">
    <location>
        <position position="171"/>
    </location>
</feature>
<dbReference type="InterPro" id="IPR014729">
    <property type="entry name" value="Rossmann-like_a/b/a_fold"/>
</dbReference>
<dbReference type="InterPro" id="IPR003010">
    <property type="entry name" value="C-N_Hydrolase"/>
</dbReference>
<dbReference type="GO" id="GO:0005737">
    <property type="term" value="C:cytoplasm"/>
    <property type="evidence" value="ECO:0007669"/>
    <property type="project" value="InterPro"/>
</dbReference>
<evidence type="ECO:0000256" key="1">
    <source>
        <dbReference type="ARBA" id="ARBA00005188"/>
    </source>
</evidence>
<dbReference type="GO" id="GO:0004359">
    <property type="term" value="F:glutaminase activity"/>
    <property type="evidence" value="ECO:0007669"/>
    <property type="project" value="InterPro"/>
</dbReference>
<dbReference type="STRING" id="1732.SAMN02910417_01580"/>
<protein>
    <recommendedName>
        <fullName evidence="7 8">Glutamine-dependent NAD(+) synthetase</fullName>
        <ecNumber evidence="7 8">6.3.5.1</ecNumber>
    </recommendedName>
    <alternativeName>
        <fullName evidence="7 8">NAD(+) synthase [glutamine-hydrolyzing]</fullName>
    </alternativeName>
</protein>
<dbReference type="HAMAP" id="MF_02090">
    <property type="entry name" value="NadE_glutamine_dep"/>
    <property type="match status" value="1"/>
</dbReference>
<keyword evidence="4 7" id="KW-0547">Nucleotide-binding</keyword>
<feature type="binding site" evidence="7">
    <location>
        <position position="198"/>
    </location>
    <ligand>
        <name>L-glutamine</name>
        <dbReference type="ChEBI" id="CHEBI:58359"/>
    </ligand>
</feature>
<dbReference type="NCBIfam" id="NF002730">
    <property type="entry name" value="PRK02628.1"/>
    <property type="match status" value="1"/>
</dbReference>
<dbReference type="EC" id="6.3.5.1" evidence="7 8"/>
<evidence type="ECO:0000256" key="5">
    <source>
        <dbReference type="ARBA" id="ARBA00022840"/>
    </source>
</evidence>
<evidence type="ECO:0000256" key="3">
    <source>
        <dbReference type="ARBA" id="ARBA00022598"/>
    </source>
</evidence>
<dbReference type="CDD" id="cd00553">
    <property type="entry name" value="NAD_synthase"/>
    <property type="match status" value="1"/>
</dbReference>
<dbReference type="SUPFAM" id="SSF52402">
    <property type="entry name" value="Adenine nucleotide alpha hydrolases-like"/>
    <property type="match status" value="1"/>
</dbReference>
<dbReference type="GO" id="GO:0008795">
    <property type="term" value="F:NAD+ synthase activity"/>
    <property type="evidence" value="ECO:0007669"/>
    <property type="project" value="UniProtKB-UniRule"/>
</dbReference>
<dbReference type="Gene3D" id="3.40.50.620">
    <property type="entry name" value="HUPs"/>
    <property type="match status" value="1"/>
</dbReference>
<dbReference type="Gene3D" id="3.60.110.10">
    <property type="entry name" value="Carbon-nitrogen hydrolase"/>
    <property type="match status" value="1"/>
</dbReference>
<dbReference type="RefSeq" id="WP_090173820.1">
    <property type="nucleotide sequence ID" value="NZ_FMXR01000011.1"/>
</dbReference>
<evidence type="ECO:0000259" key="10">
    <source>
        <dbReference type="PROSITE" id="PS50263"/>
    </source>
</evidence>
<comment type="similarity">
    <text evidence="2 7 8">In the C-terminal section; belongs to the NAD synthetase family.</text>
</comment>
<evidence type="ECO:0000256" key="4">
    <source>
        <dbReference type="ARBA" id="ARBA00022741"/>
    </source>
</evidence>
<keyword evidence="5 7" id="KW-0067">ATP-binding</keyword>
<gene>
    <name evidence="7" type="primary">nadE</name>
    <name evidence="11" type="ORF">SAMN02910417_01580</name>
</gene>
<dbReference type="InterPro" id="IPR022310">
    <property type="entry name" value="NAD/GMP_synthase"/>
</dbReference>
<dbReference type="GO" id="GO:0003952">
    <property type="term" value="F:NAD+ synthase (glutamine-hydrolyzing) activity"/>
    <property type="evidence" value="ECO:0007669"/>
    <property type="project" value="UniProtKB-UniRule"/>
</dbReference>
<dbReference type="InterPro" id="IPR041856">
    <property type="entry name" value="NAD+_synth_C"/>
</dbReference>
<reference evidence="11 12" key="1">
    <citation type="submission" date="2016-10" db="EMBL/GenBank/DDBJ databases">
        <authorList>
            <person name="de Groot N.N."/>
        </authorList>
    </citation>
    <scope>NUCLEOTIDE SEQUENCE [LARGE SCALE GENOMIC DNA]</scope>
    <source>
        <strain evidence="11 12">DSM 3217</strain>
    </source>
</reference>
<keyword evidence="3 7" id="KW-0436">Ligase</keyword>
<dbReference type="InterPro" id="IPR036526">
    <property type="entry name" value="C-N_Hydrolase_sf"/>
</dbReference>
<evidence type="ECO:0000256" key="2">
    <source>
        <dbReference type="ARBA" id="ARBA00007145"/>
    </source>
</evidence>
<feature type="binding site" evidence="7">
    <location>
        <position position="121"/>
    </location>
    <ligand>
        <name>L-glutamine</name>
        <dbReference type="ChEBI" id="CHEBI:58359"/>
    </ligand>
</feature>
<feature type="active site" description="Proton acceptor; for glutaminase activity" evidence="7">
    <location>
        <position position="46"/>
    </location>
</feature>
<feature type="binding site" evidence="7">
    <location>
        <position position="460"/>
    </location>
    <ligand>
        <name>ATP</name>
        <dbReference type="ChEBI" id="CHEBI:30616"/>
    </ligand>
</feature>
<feature type="binding site" evidence="7">
    <location>
        <position position="597"/>
    </location>
    <ligand>
        <name>deamido-NAD(+)</name>
        <dbReference type="ChEBI" id="CHEBI:58437"/>
        <note>ligand shared between two neighboring subunits</note>
    </ligand>
</feature>
<feature type="binding site" evidence="7">
    <location>
        <position position="204"/>
    </location>
    <ligand>
        <name>L-glutamine</name>
        <dbReference type="ChEBI" id="CHEBI:58359"/>
    </ligand>
</feature>
<dbReference type="PANTHER" id="PTHR23090:SF9">
    <property type="entry name" value="GLUTAMINE-DEPENDENT NAD(+) SYNTHETASE"/>
    <property type="match status" value="1"/>
</dbReference>
<keyword evidence="12" id="KW-1185">Reference proteome</keyword>
<dbReference type="EMBL" id="FMXR01000011">
    <property type="protein sequence ID" value="SDB21208.1"/>
    <property type="molecule type" value="Genomic_DNA"/>
</dbReference>
<dbReference type="PROSITE" id="PS50263">
    <property type="entry name" value="CN_HYDROLASE"/>
    <property type="match status" value="1"/>
</dbReference>
<comment type="function">
    <text evidence="7">Catalyzes the ATP-dependent amidation of deamido-NAD to form NAD. Uses L-glutamine as a nitrogen source.</text>
</comment>
<dbReference type="NCBIfam" id="TIGR00552">
    <property type="entry name" value="nadE"/>
    <property type="match status" value="1"/>
</dbReference>
<dbReference type="Gene3D" id="1.10.10.1140">
    <property type="entry name" value="Glutamine-dependent NAD+ synthetase, C-terminal domain"/>
    <property type="match status" value="1"/>
</dbReference>
<evidence type="ECO:0000256" key="7">
    <source>
        <dbReference type="HAMAP-Rule" id="MF_02090"/>
    </source>
</evidence>
<dbReference type="OrthoDB" id="9803818at2"/>
<sequence>MKQGFIKVAALTPKVKVADPQYNKQVIIEEIKKAASKNAKIIVFPELCITGYSCSDLFLQQILLEESVQALLEIAKFTEVVDALVFVGLPVAVDGNLYNVAAVLSKGTVMALVPKTNIPTYNEFYEGRYFASAPKNVVPARLTQELVVPMGTDILFQCAKMPEVKIAAELCEDLWVPNPPSIRHAMAGANIIVNLSASNEITGKDGYRLDLVKGQSGRLICGYVYASAGEGESTQDVVYSGHNIIAENGRILAESKRFANEPVYSEFDVQLLNENRRRMNTFAVCHEGYMGIPFQLDVCETTLSRFIDPAPFVPSKEELRTKRCEEILNIQSYGLKKRIEHTNAKTAVIGISGGLDSTLAFLVTVKAFDLLGKDHKDIIAVTMPGFGTTDRTYDNACTLIRRFGATLQEINIKNAVRVHFDDIGHDESIHDVTYENAQARQRTLLLMDIANQKGGMVIGTGDLSELALGWATYNGDHMSMYGVNASVPKTLVRHLVSYYAEMLDDKELQTVLLDVLDTPVSPELLPPEDGKISQKTEDLVGPYELHDFFLYQMLRCGYSPKKIFRLARIAFDGQYEKEEIAKWLQTFIRRFFAQQFKRSCLPDGPKVGSVAVSPRGDLRMPSDASYNIWRNEAEHLLEEEKEESVLDFFDKNWTQFFN</sequence>
<dbReference type="GO" id="GO:0009435">
    <property type="term" value="P:NAD+ biosynthetic process"/>
    <property type="evidence" value="ECO:0007669"/>
    <property type="project" value="UniProtKB-UniRule"/>
</dbReference>